<feature type="chain" id="PRO_5032640038" description="Haem-binding uptake Tiki superfamily ChaN domain-containing protein" evidence="1">
    <location>
        <begin position="24"/>
        <end position="348"/>
    </location>
</feature>
<accession>A0A829Y901</accession>
<dbReference type="AlphaFoldDB" id="A0A829Y901"/>
<keyword evidence="3" id="KW-1185">Reference proteome</keyword>
<sequence length="348" mass="38882">MEGCMRNSLVVLASALFLSACQAEVKPAPERITPWTTQLRAAQPDDAFAAVYSWRGQRLIFIGAKHATRTDSLTFRLIEQAYASFHVDTVIVEGPPYSHGANAERLFSWVEKQREIDGFVESGEIVPTVRGARDHGAVVWGGEPDDTEVRDRVLARGFTLQDLVGFYTLRSVPQWVREQKITGPDDSRTKQLIEAELERSRSRLQAPADPLSSYASWAQWYERTNGKPFDASFTLEEGGPLADGRYATNKISEAIGRVRDEFLLEIIARHLNARDNVLVVFGESHLMMLRPALSSMLGPPCYEGDDLGAAGVDCRNRRAALTSQIERIPRVHAERRRGTRDTQSARSP</sequence>
<dbReference type="PROSITE" id="PS51257">
    <property type="entry name" value="PROKAR_LIPOPROTEIN"/>
    <property type="match status" value="1"/>
</dbReference>
<proteinExistence type="predicted"/>
<reference evidence="3" key="1">
    <citation type="submission" date="2020-01" db="EMBL/GenBank/DDBJ databases">
        <title>'Steroidobacter agaridevorans' sp. nov., agar-degrading bacteria isolated from rhizosphere soils.</title>
        <authorList>
            <person name="Ikenaga M."/>
            <person name="Kataoka M."/>
            <person name="Murouchi A."/>
            <person name="Katsuragi S."/>
            <person name="Sakai M."/>
        </authorList>
    </citation>
    <scope>NUCLEOTIDE SEQUENCE [LARGE SCALE GENOMIC DNA]</scope>
    <source>
        <strain evidence="3">YU21-B</strain>
    </source>
</reference>
<evidence type="ECO:0000313" key="3">
    <source>
        <dbReference type="Proteomes" id="UP000445000"/>
    </source>
</evidence>
<evidence type="ECO:0008006" key="4">
    <source>
        <dbReference type="Google" id="ProtNLM"/>
    </source>
</evidence>
<evidence type="ECO:0000313" key="2">
    <source>
        <dbReference type="EMBL" id="GFE79515.1"/>
    </source>
</evidence>
<gene>
    <name evidence="2" type="ORF">GCM10011487_15150</name>
</gene>
<organism evidence="2 3">
    <name type="scientific">Steroidobacter agaridevorans</name>
    <dbReference type="NCBI Taxonomy" id="2695856"/>
    <lineage>
        <taxon>Bacteria</taxon>
        <taxon>Pseudomonadati</taxon>
        <taxon>Pseudomonadota</taxon>
        <taxon>Gammaproteobacteria</taxon>
        <taxon>Steroidobacterales</taxon>
        <taxon>Steroidobacteraceae</taxon>
        <taxon>Steroidobacter</taxon>
    </lineage>
</organism>
<name>A0A829Y901_9GAMM</name>
<feature type="signal peptide" evidence="1">
    <location>
        <begin position="1"/>
        <end position="23"/>
    </location>
</feature>
<evidence type="ECO:0000256" key="1">
    <source>
        <dbReference type="SAM" id="SignalP"/>
    </source>
</evidence>
<keyword evidence="1" id="KW-0732">Signal</keyword>
<dbReference type="EMBL" id="BLJN01000001">
    <property type="protein sequence ID" value="GFE79515.1"/>
    <property type="molecule type" value="Genomic_DNA"/>
</dbReference>
<protein>
    <recommendedName>
        <fullName evidence="4">Haem-binding uptake Tiki superfamily ChaN domain-containing protein</fullName>
    </recommendedName>
</protein>
<comment type="caution">
    <text evidence="2">The sequence shown here is derived from an EMBL/GenBank/DDBJ whole genome shotgun (WGS) entry which is preliminary data.</text>
</comment>
<dbReference type="Proteomes" id="UP000445000">
    <property type="component" value="Unassembled WGS sequence"/>
</dbReference>